<dbReference type="Proteomes" id="UP000199518">
    <property type="component" value="Unassembled WGS sequence"/>
</dbReference>
<feature type="domain" description="SGNH hydrolase-type esterase" evidence="2">
    <location>
        <begin position="50"/>
        <end position="239"/>
    </location>
</feature>
<accession>A0A1I3LCD7</accession>
<keyword evidence="5" id="KW-1185">Reference proteome</keyword>
<feature type="signal peptide" evidence="1">
    <location>
        <begin position="1"/>
        <end position="24"/>
    </location>
</feature>
<dbReference type="OrthoDB" id="228131at2"/>
<gene>
    <name evidence="4" type="ORF">SAMN05421753_112209</name>
</gene>
<dbReference type="InterPro" id="IPR013830">
    <property type="entry name" value="SGNH_hydro"/>
</dbReference>
<dbReference type="InterPro" id="IPR013428">
    <property type="entry name" value="Membrane-bound_put_N"/>
</dbReference>
<dbReference type="InterPro" id="IPR011989">
    <property type="entry name" value="ARM-like"/>
</dbReference>
<dbReference type="InterPro" id="IPR036514">
    <property type="entry name" value="SGNH_hydro_sf"/>
</dbReference>
<keyword evidence="1" id="KW-0732">Signal</keyword>
<evidence type="ECO:0000256" key="1">
    <source>
        <dbReference type="SAM" id="SignalP"/>
    </source>
</evidence>
<dbReference type="RefSeq" id="WP_092052016.1">
    <property type="nucleotide sequence ID" value="NZ_FOQD01000012.1"/>
</dbReference>
<dbReference type="PANTHER" id="PTHR33546:SF1">
    <property type="entry name" value="LARGE, MULTIFUNCTIONAL SECRETED PROTEIN"/>
    <property type="match status" value="1"/>
</dbReference>
<dbReference type="Gene3D" id="1.25.10.10">
    <property type="entry name" value="Leucine-rich Repeat Variant"/>
    <property type="match status" value="1"/>
</dbReference>
<feature type="domain" description="DUF7133" evidence="3">
    <location>
        <begin position="355"/>
        <end position="705"/>
    </location>
</feature>
<dbReference type="NCBIfam" id="TIGR02604">
    <property type="entry name" value="Piru_Ver_Nterm"/>
    <property type="match status" value="1"/>
</dbReference>
<dbReference type="PANTHER" id="PTHR33546">
    <property type="entry name" value="LARGE, MULTIFUNCTIONAL SECRETED PROTEIN-RELATED"/>
    <property type="match status" value="1"/>
</dbReference>
<dbReference type="Pfam" id="PF13646">
    <property type="entry name" value="HEAT_2"/>
    <property type="match status" value="1"/>
</dbReference>
<reference evidence="5" key="1">
    <citation type="submission" date="2016-10" db="EMBL/GenBank/DDBJ databases">
        <authorList>
            <person name="Varghese N."/>
            <person name="Submissions S."/>
        </authorList>
    </citation>
    <scope>NUCLEOTIDE SEQUENCE [LARGE SCALE GENOMIC DNA]</scope>
    <source>
        <strain evidence="5">DSM 26348</strain>
    </source>
</reference>
<dbReference type="InterPro" id="IPR055557">
    <property type="entry name" value="DUF7133"/>
</dbReference>
<organism evidence="4 5">
    <name type="scientific">Planctomicrobium piriforme</name>
    <dbReference type="NCBI Taxonomy" id="1576369"/>
    <lineage>
        <taxon>Bacteria</taxon>
        <taxon>Pseudomonadati</taxon>
        <taxon>Planctomycetota</taxon>
        <taxon>Planctomycetia</taxon>
        <taxon>Planctomycetales</taxon>
        <taxon>Planctomycetaceae</taxon>
        <taxon>Planctomicrobium</taxon>
    </lineage>
</organism>
<sequence length="895" mass="100405">MPRILPCLAAACSWFVAASASLIAAEPVPLNKGDKIVVIGNTTAERLQYFNNFETLLHARFPEKELVFRNLGFSGDTIDVRLRSQDFPDHGHTLIDHQPQVIFAFFGFNESFAGPNGVAAFETNLAKFLADLKQLKYPVQNYPRGSSKPNVQDKQGEVKQTPRIVLFSPIANEDLTSHKVPAATLNNKNIELYTAAMKKVADQAQVTFIDLYTPTKALLDDPKTELTINGCHLSEEGDAAFAKVLDKALFGEGKAIDPALAASVKKEVAEKNKQFFYDYRAVNGFYIYGGRKKPFGVVNFPGEFAKLRKMIEVRDHRVWEAAQGKQLPEKIDDSKTGDLLTIETNFTKEVKIIPPEESQKLFTVADGFEVSLYASEVQFPELQNPVSFTFDAAGRIWVTTNASYPQYLPGEPVDDKILILSDTNNDGKADKQQIFAEGLYLPIGIELADGGAYVSQQPNMMFLKDTNGDEKADIYKHVLHGLDTGDSHHAVHAFEWGPGGELYFSEGTFHHSQIESPYGLTRSANAAVYRYDPKSEKFSNYVAYEFANPWGHVFDQWGQNFVADASGGNNYVAAPFSGSVDFPRKHPGMKDFLVKQWRPTCGCELVSSRNFPEEMQGDFLLNNCIGFQGVLQYRIREEGSGYFADPVAPLLRSADPNFRPVDLQFGPDGALYVLDWYNPLVGHMQHSIRDPNRSKIHGRIWKISNTKKPLNDPPSIAGQPIQRLLYLLTAYEDRTRYRVRRELRDRDPKKVLAAVDQWLGGIEKSDPKLEHHQLEAFWVKQQHNVLDEALLKQLLTAKDGHVRAAAVRAVSYAKDRLPEPLAILQTAINDEHPRVRLEAIRALSFYDNQAALDVSVEALLHEQDDYLEYAFKETQETLQRRVDAQTKAAPAVSGK</sequence>
<dbReference type="Pfam" id="PF13472">
    <property type="entry name" value="Lipase_GDSL_2"/>
    <property type="match status" value="1"/>
</dbReference>
<evidence type="ECO:0000259" key="2">
    <source>
        <dbReference type="Pfam" id="PF13472"/>
    </source>
</evidence>
<dbReference type="Gene3D" id="3.40.50.1110">
    <property type="entry name" value="SGNH hydrolase"/>
    <property type="match status" value="1"/>
</dbReference>
<dbReference type="GO" id="GO:0016788">
    <property type="term" value="F:hydrolase activity, acting on ester bonds"/>
    <property type="evidence" value="ECO:0007669"/>
    <property type="project" value="UniProtKB-ARBA"/>
</dbReference>
<dbReference type="InterPro" id="IPR011042">
    <property type="entry name" value="6-blade_b-propeller_TolB-like"/>
</dbReference>
<evidence type="ECO:0000313" key="4">
    <source>
        <dbReference type="EMBL" id="SFI82156.1"/>
    </source>
</evidence>
<dbReference type="SUPFAM" id="SSF63829">
    <property type="entry name" value="Calcium-dependent phosphotriesterase"/>
    <property type="match status" value="1"/>
</dbReference>
<name>A0A1I3LCD7_9PLAN</name>
<dbReference type="STRING" id="1576369.SAMN05421753_112209"/>
<dbReference type="Gene3D" id="2.120.10.30">
    <property type="entry name" value="TolB, C-terminal domain"/>
    <property type="match status" value="1"/>
</dbReference>
<dbReference type="Pfam" id="PF23500">
    <property type="entry name" value="DUF7133"/>
    <property type="match status" value="1"/>
</dbReference>
<proteinExistence type="predicted"/>
<dbReference type="InterPro" id="IPR016024">
    <property type="entry name" value="ARM-type_fold"/>
</dbReference>
<evidence type="ECO:0000259" key="3">
    <source>
        <dbReference type="Pfam" id="PF23500"/>
    </source>
</evidence>
<dbReference type="CDD" id="cd01834">
    <property type="entry name" value="SGNH_hydrolase_like_2"/>
    <property type="match status" value="1"/>
</dbReference>
<dbReference type="SUPFAM" id="SSF48371">
    <property type="entry name" value="ARM repeat"/>
    <property type="match status" value="1"/>
</dbReference>
<evidence type="ECO:0000313" key="5">
    <source>
        <dbReference type="Proteomes" id="UP000199518"/>
    </source>
</evidence>
<dbReference type="AlphaFoldDB" id="A0A1I3LCD7"/>
<dbReference type="EMBL" id="FOQD01000012">
    <property type="protein sequence ID" value="SFI82156.1"/>
    <property type="molecule type" value="Genomic_DNA"/>
</dbReference>
<feature type="chain" id="PRO_5011521325" evidence="1">
    <location>
        <begin position="25"/>
        <end position="895"/>
    </location>
</feature>
<dbReference type="SUPFAM" id="SSF52266">
    <property type="entry name" value="SGNH hydrolase"/>
    <property type="match status" value="1"/>
</dbReference>
<protein>
    <submittedName>
        <fullName evidence="4">Putative membrane-bound dehydrogenase domain-containing protein</fullName>
    </submittedName>
</protein>